<accession>A0AAE1VQC5</accession>
<reference evidence="8" key="1">
    <citation type="submission" date="2023-12" db="EMBL/GenBank/DDBJ databases">
        <title>Genome assembly of Anisodus tanguticus.</title>
        <authorList>
            <person name="Wang Y.-J."/>
        </authorList>
    </citation>
    <scope>NUCLEOTIDE SEQUENCE</scope>
    <source>
        <strain evidence="8">KB-2021</strain>
        <tissue evidence="8">Leaf</tissue>
    </source>
</reference>
<evidence type="ECO:0000256" key="6">
    <source>
        <dbReference type="SAM" id="MobiDB-lite"/>
    </source>
</evidence>
<evidence type="ECO:0000259" key="7">
    <source>
        <dbReference type="PROSITE" id="PS50846"/>
    </source>
</evidence>
<dbReference type="PANTHER" id="PTHR45868">
    <property type="entry name" value="HEAVY METAL-ASSOCIATED ISOPRENYLATED PLANT PROTEIN 33-RELATED"/>
    <property type="match status" value="1"/>
</dbReference>
<dbReference type="Gene3D" id="3.30.70.100">
    <property type="match status" value="1"/>
</dbReference>
<comment type="subcellular location">
    <subcellularLocation>
        <location evidence="1">Membrane</location>
        <topology evidence="1">Peripheral membrane protein</topology>
    </subcellularLocation>
</comment>
<organism evidence="8 9">
    <name type="scientific">Anisodus tanguticus</name>
    <dbReference type="NCBI Taxonomy" id="243964"/>
    <lineage>
        <taxon>Eukaryota</taxon>
        <taxon>Viridiplantae</taxon>
        <taxon>Streptophyta</taxon>
        <taxon>Embryophyta</taxon>
        <taxon>Tracheophyta</taxon>
        <taxon>Spermatophyta</taxon>
        <taxon>Magnoliopsida</taxon>
        <taxon>eudicotyledons</taxon>
        <taxon>Gunneridae</taxon>
        <taxon>Pentapetalae</taxon>
        <taxon>asterids</taxon>
        <taxon>lamiids</taxon>
        <taxon>Solanales</taxon>
        <taxon>Solanaceae</taxon>
        <taxon>Solanoideae</taxon>
        <taxon>Hyoscyameae</taxon>
        <taxon>Anisodus</taxon>
    </lineage>
</organism>
<dbReference type="PROSITE" id="PS50846">
    <property type="entry name" value="HMA_2"/>
    <property type="match status" value="1"/>
</dbReference>
<feature type="domain" description="HMA" evidence="7">
    <location>
        <begin position="8"/>
        <end position="71"/>
    </location>
</feature>
<comment type="similarity">
    <text evidence="5">Belongs to the HIPP family.</text>
</comment>
<dbReference type="InterPro" id="IPR006121">
    <property type="entry name" value="HMA_dom"/>
</dbReference>
<evidence type="ECO:0000313" key="8">
    <source>
        <dbReference type="EMBL" id="KAK4372731.1"/>
    </source>
</evidence>
<comment type="caution">
    <text evidence="8">The sequence shown here is derived from an EMBL/GenBank/DDBJ whole genome shotgun (WGS) entry which is preliminary data.</text>
</comment>
<evidence type="ECO:0000256" key="4">
    <source>
        <dbReference type="ARBA" id="ARBA00023289"/>
    </source>
</evidence>
<evidence type="ECO:0000256" key="5">
    <source>
        <dbReference type="ARBA" id="ARBA00024045"/>
    </source>
</evidence>
<evidence type="ECO:0000256" key="2">
    <source>
        <dbReference type="ARBA" id="ARBA00022481"/>
    </source>
</evidence>
<dbReference type="SUPFAM" id="SSF55008">
    <property type="entry name" value="HMA, heavy metal-associated domain"/>
    <property type="match status" value="1"/>
</dbReference>
<protein>
    <recommendedName>
        <fullName evidence="7">HMA domain-containing protein</fullName>
    </recommendedName>
</protein>
<dbReference type="GO" id="GO:0046872">
    <property type="term" value="F:metal ion binding"/>
    <property type="evidence" value="ECO:0007669"/>
    <property type="project" value="UniProtKB-KW"/>
</dbReference>
<proteinExistence type="inferred from homology"/>
<dbReference type="CDD" id="cd00371">
    <property type="entry name" value="HMA"/>
    <property type="match status" value="1"/>
</dbReference>
<feature type="region of interest" description="Disordered" evidence="6">
    <location>
        <begin position="262"/>
        <end position="287"/>
    </location>
</feature>
<dbReference type="Pfam" id="PF00403">
    <property type="entry name" value="HMA"/>
    <property type="match status" value="1"/>
</dbReference>
<dbReference type="GO" id="GO:0009626">
    <property type="term" value="P:plant-type hypersensitive response"/>
    <property type="evidence" value="ECO:0007669"/>
    <property type="project" value="UniProtKB-KW"/>
</dbReference>
<evidence type="ECO:0000313" key="9">
    <source>
        <dbReference type="Proteomes" id="UP001291623"/>
    </source>
</evidence>
<dbReference type="EMBL" id="JAVYJV010000004">
    <property type="protein sequence ID" value="KAK4372731.1"/>
    <property type="molecule type" value="Genomic_DNA"/>
</dbReference>
<keyword evidence="9" id="KW-1185">Reference proteome</keyword>
<evidence type="ECO:0000256" key="3">
    <source>
        <dbReference type="ARBA" id="ARBA00022723"/>
    </source>
</evidence>
<keyword evidence="2" id="KW-0488">Methylation</keyword>
<gene>
    <name evidence="8" type="ORF">RND71_008115</name>
</gene>
<evidence type="ECO:0000256" key="1">
    <source>
        <dbReference type="ARBA" id="ARBA00004170"/>
    </source>
</evidence>
<keyword evidence="3" id="KW-0479">Metal-binding</keyword>
<name>A0AAE1VQC5_9SOLA</name>
<keyword evidence="4" id="KW-0449">Lipoprotein</keyword>
<keyword evidence="4" id="KW-0636">Prenylation</keyword>
<feature type="compositionally biased region" description="Polar residues" evidence="6">
    <location>
        <begin position="278"/>
        <end position="287"/>
    </location>
</feature>
<dbReference type="InterPro" id="IPR036163">
    <property type="entry name" value="HMA_dom_sf"/>
</dbReference>
<dbReference type="PANTHER" id="PTHR45868:SF80">
    <property type="entry name" value="F15K9.8-RELATED"/>
    <property type="match status" value="1"/>
</dbReference>
<sequence length="326" mass="35137">MAYSLVAPNTFALKLKIHCKICEKKLRNTLLKIQGVHSVKIDEKLGNVVISGTVDPATILTMLEKLGRKAELLWEQGQPINGSTAASSVYSGFGEGPPIKGSTVHKASSIYSVFEERPPINDSKNVQIITQSKVINPLNDSEIMTQLEQLSGIPGLQTIEVTRTIKLTFQGESRSEPGDKVLEITTADNLNKPHHQFEQFDHSHGGGFCAASSSCCGGHAASSHSHNLHGCCHGNTSCNFGSCCANNRNCCYSHWPPPMENWGRARPSNSQPPPVLTAPSQSSGSTIASAPPFPSDYYQAPPSLSPIHHTYYSALSDENANGCIIQ</sequence>
<dbReference type="Proteomes" id="UP001291623">
    <property type="component" value="Unassembled WGS sequence"/>
</dbReference>
<dbReference type="GO" id="GO:0016020">
    <property type="term" value="C:membrane"/>
    <property type="evidence" value="ECO:0007669"/>
    <property type="project" value="UniProtKB-SubCell"/>
</dbReference>
<dbReference type="AlphaFoldDB" id="A0AAE1VQC5"/>